<comment type="caution">
    <text evidence="7">The sequence shown here is derived from an EMBL/GenBank/DDBJ whole genome shotgun (WGS) entry which is preliminary data.</text>
</comment>
<evidence type="ECO:0000313" key="7">
    <source>
        <dbReference type="EMBL" id="KAK6738271.1"/>
    </source>
</evidence>
<comment type="similarity">
    <text evidence="2">Belongs to the UPF0057 (PMP3) family.</text>
</comment>
<dbReference type="InterPro" id="IPR000612">
    <property type="entry name" value="PMP3"/>
</dbReference>
<dbReference type="PANTHER" id="PTHR21659:SF90">
    <property type="entry name" value="PLASMA MEMBRANE PROTEOLIPID 3"/>
    <property type="match status" value="1"/>
</dbReference>
<dbReference type="Proteomes" id="UP001303046">
    <property type="component" value="Unassembled WGS sequence"/>
</dbReference>
<reference evidence="7 8" key="1">
    <citation type="submission" date="2023-08" db="EMBL/GenBank/DDBJ databases">
        <title>A Necator americanus chromosomal reference genome.</title>
        <authorList>
            <person name="Ilik V."/>
            <person name="Petrzelkova K.J."/>
            <person name="Pardy F."/>
            <person name="Fuh T."/>
            <person name="Niatou-Singa F.S."/>
            <person name="Gouil Q."/>
            <person name="Baker L."/>
            <person name="Ritchie M.E."/>
            <person name="Jex A.R."/>
            <person name="Gazzola D."/>
            <person name="Li H."/>
            <person name="Toshio Fujiwara R."/>
            <person name="Zhan B."/>
            <person name="Aroian R.V."/>
            <person name="Pafco B."/>
            <person name="Schwarz E.M."/>
        </authorList>
    </citation>
    <scope>NUCLEOTIDE SEQUENCE [LARGE SCALE GENOMIC DNA]</scope>
    <source>
        <strain evidence="7 8">Aroian</strain>
        <tissue evidence="7">Whole animal</tissue>
    </source>
</reference>
<feature type="transmembrane region" description="Helical" evidence="6">
    <location>
        <begin position="75"/>
        <end position="95"/>
    </location>
</feature>
<proteinExistence type="inferred from homology"/>
<evidence type="ECO:0000256" key="2">
    <source>
        <dbReference type="ARBA" id="ARBA00009530"/>
    </source>
</evidence>
<name>A0ABR1CK54_NECAM</name>
<feature type="transmembrane region" description="Helical" evidence="6">
    <location>
        <begin position="46"/>
        <end position="63"/>
    </location>
</feature>
<dbReference type="Pfam" id="PF01679">
    <property type="entry name" value="Pmp3"/>
    <property type="match status" value="1"/>
</dbReference>
<keyword evidence="4 6" id="KW-1133">Transmembrane helix</keyword>
<evidence type="ECO:0000256" key="6">
    <source>
        <dbReference type="SAM" id="Phobius"/>
    </source>
</evidence>
<keyword evidence="3 6" id="KW-0812">Transmembrane</keyword>
<gene>
    <name evidence="7" type="primary">Necator_chrII.g8197</name>
    <name evidence="7" type="ORF">RB195_020403</name>
</gene>
<accession>A0ABR1CK54</accession>
<protein>
    <recommendedName>
        <fullName evidence="9">Proteolipid membrane potential modulator</fullName>
    </recommendedName>
</protein>
<keyword evidence="8" id="KW-1185">Reference proteome</keyword>
<evidence type="ECO:0000256" key="5">
    <source>
        <dbReference type="ARBA" id="ARBA00023136"/>
    </source>
</evidence>
<evidence type="ECO:0000256" key="3">
    <source>
        <dbReference type="ARBA" id="ARBA00022692"/>
    </source>
</evidence>
<evidence type="ECO:0008006" key="9">
    <source>
        <dbReference type="Google" id="ProtNLM"/>
    </source>
</evidence>
<dbReference type="EMBL" id="JAVFWL010000002">
    <property type="protein sequence ID" value="KAK6738271.1"/>
    <property type="molecule type" value="Genomic_DNA"/>
</dbReference>
<evidence type="ECO:0000256" key="4">
    <source>
        <dbReference type="ARBA" id="ARBA00022989"/>
    </source>
</evidence>
<comment type="subcellular location">
    <subcellularLocation>
        <location evidence="1">Membrane</location>
    </subcellularLocation>
</comment>
<evidence type="ECO:0000256" key="1">
    <source>
        <dbReference type="ARBA" id="ARBA00004370"/>
    </source>
</evidence>
<dbReference type="PANTHER" id="PTHR21659">
    <property type="entry name" value="HYDROPHOBIC PROTEIN RCI2 LOW TEMPERATURE AND SALT RESPONSIVE PROTEIN LTI6 -RELATED"/>
    <property type="match status" value="1"/>
</dbReference>
<organism evidence="7 8">
    <name type="scientific">Necator americanus</name>
    <name type="common">Human hookworm</name>
    <dbReference type="NCBI Taxonomy" id="51031"/>
    <lineage>
        <taxon>Eukaryota</taxon>
        <taxon>Metazoa</taxon>
        <taxon>Ecdysozoa</taxon>
        <taxon>Nematoda</taxon>
        <taxon>Chromadorea</taxon>
        <taxon>Rhabditida</taxon>
        <taxon>Rhabditina</taxon>
        <taxon>Rhabditomorpha</taxon>
        <taxon>Strongyloidea</taxon>
        <taxon>Ancylostomatidae</taxon>
        <taxon>Bunostominae</taxon>
        <taxon>Necator</taxon>
    </lineage>
</organism>
<sequence>MNDLLWVLYWYYMNWAAENNFLVIDRSDVDAALPTMPMQSTDTDKIIEILLILLLPPLAIWYHDRACSCAVCLNIVLLFIFVLPAIVHAVWYCYIKDAN</sequence>
<keyword evidence="5 6" id="KW-0472">Membrane</keyword>
<evidence type="ECO:0000313" key="8">
    <source>
        <dbReference type="Proteomes" id="UP001303046"/>
    </source>
</evidence>